<evidence type="ECO:0000256" key="2">
    <source>
        <dbReference type="ARBA" id="ARBA00023235"/>
    </source>
</evidence>
<dbReference type="InterPro" id="IPR050343">
    <property type="entry name" value="RsuA_PseudoU_synthase"/>
</dbReference>
<dbReference type="InterPro" id="IPR006145">
    <property type="entry name" value="PsdUridine_synth_RsuA/RluA"/>
</dbReference>
<feature type="compositionally biased region" description="Basic residues" evidence="4">
    <location>
        <begin position="214"/>
        <end position="227"/>
    </location>
</feature>
<proteinExistence type="inferred from homology"/>
<evidence type="ECO:0000313" key="7">
    <source>
        <dbReference type="Proteomes" id="UP000230790"/>
    </source>
</evidence>
<dbReference type="InterPro" id="IPR042092">
    <property type="entry name" value="PsdUridine_s_RsuA/RluB/E/F_cat"/>
</dbReference>
<dbReference type="AlphaFoldDB" id="A0A2M8QAI5"/>
<comment type="caution">
    <text evidence="6">The sequence shown here is derived from an EMBL/GenBank/DDBJ whole genome shotgun (WGS) entry which is preliminary data.</text>
</comment>
<dbReference type="SUPFAM" id="SSF55120">
    <property type="entry name" value="Pseudouridine synthase"/>
    <property type="match status" value="1"/>
</dbReference>
<dbReference type="GO" id="GO:0009982">
    <property type="term" value="F:pseudouridine synthase activity"/>
    <property type="evidence" value="ECO:0007669"/>
    <property type="project" value="InterPro"/>
</dbReference>
<dbReference type="GO" id="GO:0140098">
    <property type="term" value="F:catalytic activity, acting on RNA"/>
    <property type="evidence" value="ECO:0007669"/>
    <property type="project" value="UniProtKB-ARBA"/>
</dbReference>
<dbReference type="Proteomes" id="UP000230790">
    <property type="component" value="Unassembled WGS sequence"/>
</dbReference>
<dbReference type="GO" id="GO:0006364">
    <property type="term" value="P:rRNA processing"/>
    <property type="evidence" value="ECO:0007669"/>
    <property type="project" value="UniProtKB-ARBA"/>
</dbReference>
<evidence type="ECO:0000313" key="6">
    <source>
        <dbReference type="EMBL" id="PJF46805.1"/>
    </source>
</evidence>
<dbReference type="InterPro" id="IPR000748">
    <property type="entry name" value="PsdUridine_synth_RsuA/RluB/E/F"/>
</dbReference>
<evidence type="ECO:0000259" key="5">
    <source>
        <dbReference type="Pfam" id="PF00849"/>
    </source>
</evidence>
<dbReference type="InterPro" id="IPR020103">
    <property type="entry name" value="PsdUridine_synth_cat_dom_sf"/>
</dbReference>
<dbReference type="PROSITE" id="PS01149">
    <property type="entry name" value="PSI_RSU"/>
    <property type="match status" value="1"/>
</dbReference>
<comment type="similarity">
    <text evidence="1 3">Belongs to the pseudouridine synthase RsuA family.</text>
</comment>
<protein>
    <recommendedName>
        <fullName evidence="3">Pseudouridine synthase</fullName>
        <ecNumber evidence="3">5.4.99.-</ecNumber>
    </recommendedName>
</protein>
<dbReference type="PANTHER" id="PTHR47683">
    <property type="entry name" value="PSEUDOURIDINE SYNTHASE FAMILY PROTEIN-RELATED"/>
    <property type="match status" value="1"/>
</dbReference>
<organism evidence="6 7">
    <name type="scientific">Candidatus Thermofonsia Clade 3 bacterium</name>
    <dbReference type="NCBI Taxonomy" id="2364212"/>
    <lineage>
        <taxon>Bacteria</taxon>
        <taxon>Bacillati</taxon>
        <taxon>Chloroflexota</taxon>
        <taxon>Candidatus Thermofontia</taxon>
        <taxon>Candidatus Thermofonsia Clade 3</taxon>
    </lineage>
</organism>
<dbReference type="Gene3D" id="3.30.70.580">
    <property type="entry name" value="Pseudouridine synthase I, catalytic domain, N-terminal subdomain"/>
    <property type="match status" value="1"/>
</dbReference>
<dbReference type="Gene3D" id="3.30.70.1560">
    <property type="entry name" value="Alpha-L RNA-binding motif"/>
    <property type="match status" value="1"/>
</dbReference>
<dbReference type="EC" id="5.4.99.-" evidence="3"/>
<gene>
    <name evidence="6" type="ORF">CUN48_11930</name>
</gene>
<dbReference type="NCBIfam" id="TIGR00093">
    <property type="entry name" value="pseudouridine synthase"/>
    <property type="match status" value="1"/>
</dbReference>
<evidence type="ECO:0000256" key="1">
    <source>
        <dbReference type="ARBA" id="ARBA00008348"/>
    </source>
</evidence>
<accession>A0A2M8QAI5</accession>
<evidence type="ECO:0000256" key="4">
    <source>
        <dbReference type="SAM" id="MobiDB-lite"/>
    </source>
</evidence>
<keyword evidence="2 3" id="KW-0413">Isomerase</keyword>
<name>A0A2M8QAI5_9CHLR</name>
<reference evidence="6 7" key="1">
    <citation type="submission" date="2017-11" db="EMBL/GenBank/DDBJ databases">
        <title>Evolution of Phototrophy in the Chloroflexi Phylum Driven by Horizontal Gene Transfer.</title>
        <authorList>
            <person name="Ward L.M."/>
            <person name="Hemp J."/>
            <person name="Shih P.M."/>
            <person name="Mcglynn S.E."/>
            <person name="Fischer W."/>
        </authorList>
    </citation>
    <scope>NUCLEOTIDE SEQUENCE [LARGE SCALE GENOMIC DNA]</scope>
    <source>
        <strain evidence="6">JP3_7</strain>
    </source>
</reference>
<sequence>MSRAIAFFKPFGVLSSFTHEVQPRRAVGAANDLPPKRTLSEFGLPKGVYAAGRLDYDSEGLLILSDDGALIHRLTDPRYKLPKTYYVQVEGVPTEAALQQLRQGVTIKGYPTLPCQAHVLDAEPELPPRGKPITPHGPTAWLEIVLREGKKRQIRHMTAAVGLPTLRLVRVAIGPVTIAGLAPGQWRDLSESELDSIIRYHATMHSNLPSPMPARRRKSQTLRRSRS</sequence>
<dbReference type="InterPro" id="IPR020094">
    <property type="entry name" value="TruA/RsuA/RluB/E/F_N"/>
</dbReference>
<dbReference type="GO" id="GO:0003723">
    <property type="term" value="F:RNA binding"/>
    <property type="evidence" value="ECO:0007669"/>
    <property type="project" value="InterPro"/>
</dbReference>
<dbReference type="Pfam" id="PF00849">
    <property type="entry name" value="PseudoU_synth_2"/>
    <property type="match status" value="1"/>
</dbReference>
<dbReference type="GO" id="GO:0001522">
    <property type="term" value="P:pseudouridine synthesis"/>
    <property type="evidence" value="ECO:0007669"/>
    <property type="project" value="InterPro"/>
</dbReference>
<feature type="region of interest" description="Disordered" evidence="4">
    <location>
        <begin position="205"/>
        <end position="227"/>
    </location>
</feature>
<feature type="domain" description="Pseudouridine synthase RsuA/RluA-like" evidence="5">
    <location>
        <begin position="8"/>
        <end position="160"/>
    </location>
</feature>
<dbReference type="PANTHER" id="PTHR47683:SF2">
    <property type="entry name" value="RNA-BINDING S4 DOMAIN-CONTAINING PROTEIN"/>
    <property type="match status" value="1"/>
</dbReference>
<dbReference type="InterPro" id="IPR018496">
    <property type="entry name" value="PsdUridine_synth_RsuA/RluB_CS"/>
</dbReference>
<dbReference type="EMBL" id="PGTN01000093">
    <property type="protein sequence ID" value="PJF46805.1"/>
    <property type="molecule type" value="Genomic_DNA"/>
</dbReference>
<evidence type="ECO:0000256" key="3">
    <source>
        <dbReference type="RuleBase" id="RU003887"/>
    </source>
</evidence>